<sequence length="157" mass="18691">MRNIDLKLDIHESDFIHWFQESIDRPGFLENAIDKSDKNLFGQLNEKEFWIEKKNKFFFKGRFSPFGLDLSSISGIYEIGDNSIQLYLRIMLKPQIRNIVLPGVLIWTLVGFYQYFAFKNTWTIQLAGMLWLGIAFIIWRINADAKLIRKYIKEQFE</sequence>
<accession>A0ABQ1LGJ4</accession>
<dbReference type="RefSeq" id="WP_188460428.1">
    <property type="nucleotide sequence ID" value="NZ_BAABHU010000002.1"/>
</dbReference>
<keyword evidence="3" id="KW-1185">Reference proteome</keyword>
<dbReference type="Proteomes" id="UP000636010">
    <property type="component" value="Unassembled WGS sequence"/>
</dbReference>
<comment type="caution">
    <text evidence="2">The sequence shown here is derived from an EMBL/GenBank/DDBJ whole genome shotgun (WGS) entry which is preliminary data.</text>
</comment>
<gene>
    <name evidence="2" type="ORF">GCM10011506_07010</name>
</gene>
<evidence type="ECO:0000256" key="1">
    <source>
        <dbReference type="SAM" id="Phobius"/>
    </source>
</evidence>
<feature type="transmembrane region" description="Helical" evidence="1">
    <location>
        <begin position="99"/>
        <end position="116"/>
    </location>
</feature>
<keyword evidence="1" id="KW-1133">Transmembrane helix</keyword>
<name>A0ABQ1LGJ4_9BACT</name>
<evidence type="ECO:0000313" key="2">
    <source>
        <dbReference type="EMBL" id="GGC24352.1"/>
    </source>
</evidence>
<dbReference type="EMBL" id="BMEC01000002">
    <property type="protein sequence ID" value="GGC24352.1"/>
    <property type="molecule type" value="Genomic_DNA"/>
</dbReference>
<keyword evidence="1" id="KW-0472">Membrane</keyword>
<feature type="transmembrane region" description="Helical" evidence="1">
    <location>
        <begin position="122"/>
        <end position="141"/>
    </location>
</feature>
<reference evidence="3" key="1">
    <citation type="journal article" date="2019" name="Int. J. Syst. Evol. Microbiol.">
        <title>The Global Catalogue of Microorganisms (GCM) 10K type strain sequencing project: providing services to taxonomists for standard genome sequencing and annotation.</title>
        <authorList>
            <consortium name="The Broad Institute Genomics Platform"/>
            <consortium name="The Broad Institute Genome Sequencing Center for Infectious Disease"/>
            <person name="Wu L."/>
            <person name="Ma J."/>
        </authorList>
    </citation>
    <scope>NUCLEOTIDE SEQUENCE [LARGE SCALE GENOMIC DNA]</scope>
    <source>
        <strain evidence="3">CGMCC 1.10832</strain>
    </source>
</reference>
<keyword evidence="1" id="KW-0812">Transmembrane</keyword>
<organism evidence="2 3">
    <name type="scientific">Marivirga lumbricoides</name>
    <dbReference type="NCBI Taxonomy" id="1046115"/>
    <lineage>
        <taxon>Bacteria</taxon>
        <taxon>Pseudomonadati</taxon>
        <taxon>Bacteroidota</taxon>
        <taxon>Cytophagia</taxon>
        <taxon>Cytophagales</taxon>
        <taxon>Marivirgaceae</taxon>
        <taxon>Marivirga</taxon>
    </lineage>
</organism>
<protein>
    <submittedName>
        <fullName evidence="2">Uncharacterized protein</fullName>
    </submittedName>
</protein>
<evidence type="ECO:0000313" key="3">
    <source>
        <dbReference type="Proteomes" id="UP000636010"/>
    </source>
</evidence>
<proteinExistence type="predicted"/>